<keyword evidence="3" id="KW-1185">Reference proteome</keyword>
<dbReference type="Pfam" id="PF12961">
    <property type="entry name" value="DUF3850"/>
    <property type="match status" value="1"/>
</dbReference>
<name>Q8CWZ2_STRMU</name>
<dbReference type="InterPro" id="IPR039440">
    <property type="entry name" value="DUF3850"/>
</dbReference>
<dbReference type="SUPFAM" id="SSF88697">
    <property type="entry name" value="PUA domain-like"/>
    <property type="match status" value="1"/>
</dbReference>
<gene>
    <name evidence="2" type="ordered locus">SMU_194c</name>
</gene>
<dbReference type="EMBL" id="AE014133">
    <property type="protein sequence ID" value="AAN57967.1"/>
    <property type="molecule type" value="Genomic_DNA"/>
</dbReference>
<feature type="domain" description="ASCH" evidence="1">
    <location>
        <begin position="6"/>
        <end position="80"/>
    </location>
</feature>
<evidence type="ECO:0000313" key="2">
    <source>
        <dbReference type="EMBL" id="AAN57967.1"/>
    </source>
</evidence>
<reference evidence="2 3" key="1">
    <citation type="journal article" date="2002" name="Proc. Natl. Acad. Sci. U.S.A.">
        <title>Genome sequence of Streptococcus mutans UA159, a cariogenic dental pathogen.</title>
        <authorList>
            <person name="Ajdic D."/>
            <person name="McShan W.M."/>
            <person name="McLaughlin R.E."/>
            <person name="Savic G."/>
            <person name="Chang J."/>
            <person name="Carson M.B."/>
            <person name="Primeaux C."/>
            <person name="Tian R."/>
            <person name="Kenton S."/>
            <person name="Jia H."/>
            <person name="Lin S."/>
            <person name="Qian Y."/>
            <person name="Li S."/>
            <person name="Zhu H."/>
            <person name="Najar F."/>
            <person name="Lai H."/>
            <person name="White J."/>
            <person name="Roe B.A."/>
            <person name="Ferretti J.J."/>
        </authorList>
    </citation>
    <scope>NUCLEOTIDE SEQUENCE [LARGE SCALE GENOMIC DNA]</scope>
    <source>
        <strain evidence="3">ATCC 700610 / UA159</strain>
    </source>
</reference>
<accession>Q8CWZ2</accession>
<dbReference type="RefSeq" id="WP_002268342.1">
    <property type="nucleotide sequence ID" value="NC_004350.2"/>
</dbReference>
<dbReference type="Proteomes" id="UP000002512">
    <property type="component" value="Chromosome"/>
</dbReference>
<protein>
    <recommendedName>
        <fullName evidence="1">ASCH domain-containing protein</fullName>
    </recommendedName>
</protein>
<evidence type="ECO:0000259" key="1">
    <source>
        <dbReference type="SMART" id="SM01022"/>
    </source>
</evidence>
<dbReference type="InterPro" id="IPR007374">
    <property type="entry name" value="ASCH_domain"/>
</dbReference>
<dbReference type="AlphaFoldDB" id="Q8CWZ2"/>
<sequence length="83" mass="9572">MTTHKIKLSHCFFDDVASGRKNFELRKNDRHYQVGDCLCLCEVKEKRLTGRKLMVAVTYKLQDFTGLSDGYCILGIENVRKEG</sequence>
<dbReference type="STRING" id="210007.SMU_194c"/>
<dbReference type="OrthoDB" id="1700487at2"/>
<proteinExistence type="predicted"/>
<dbReference type="eggNOG" id="COG1475">
    <property type="taxonomic scope" value="Bacteria"/>
</dbReference>
<dbReference type="Gene3D" id="2.30.130.30">
    <property type="entry name" value="Hypothetical protein"/>
    <property type="match status" value="1"/>
</dbReference>
<dbReference type="HOGENOM" id="CLU_145949_1_0_9"/>
<dbReference type="SMART" id="SM01022">
    <property type="entry name" value="ASCH"/>
    <property type="match status" value="1"/>
</dbReference>
<evidence type="ECO:0000313" key="3">
    <source>
        <dbReference type="Proteomes" id="UP000002512"/>
    </source>
</evidence>
<dbReference type="KEGG" id="smu:SMU_194c"/>
<dbReference type="PATRIC" id="fig|210007.7.peg.166"/>
<organism evidence="2 3">
    <name type="scientific">Streptococcus mutans serotype c (strain ATCC 700610 / UA159)</name>
    <dbReference type="NCBI Taxonomy" id="210007"/>
    <lineage>
        <taxon>Bacteria</taxon>
        <taxon>Bacillati</taxon>
        <taxon>Bacillota</taxon>
        <taxon>Bacilli</taxon>
        <taxon>Lactobacillales</taxon>
        <taxon>Streptococcaceae</taxon>
        <taxon>Streptococcus</taxon>
    </lineage>
</organism>
<dbReference type="InterPro" id="IPR015947">
    <property type="entry name" value="PUA-like_sf"/>
</dbReference>